<evidence type="ECO:0000313" key="3">
    <source>
        <dbReference type="Proteomes" id="UP000226079"/>
    </source>
</evidence>
<organism evidence="2 3">
    <name type="scientific">Propionicimonas paludicola</name>
    <dbReference type="NCBI Taxonomy" id="185243"/>
    <lineage>
        <taxon>Bacteria</taxon>
        <taxon>Bacillati</taxon>
        <taxon>Actinomycetota</taxon>
        <taxon>Actinomycetes</taxon>
        <taxon>Propionibacteriales</taxon>
        <taxon>Nocardioidaceae</taxon>
        <taxon>Propionicimonas</taxon>
    </lineage>
</organism>
<dbReference type="GO" id="GO:0008703">
    <property type="term" value="F:5-amino-6-(5-phosphoribosylamino)uracil reductase activity"/>
    <property type="evidence" value="ECO:0007669"/>
    <property type="project" value="InterPro"/>
</dbReference>
<dbReference type="Gene3D" id="3.40.430.10">
    <property type="entry name" value="Dihydrofolate Reductase, subunit A"/>
    <property type="match status" value="1"/>
</dbReference>
<dbReference type="PANTHER" id="PTHR38011:SF11">
    <property type="entry name" value="2,5-DIAMINO-6-RIBOSYLAMINO-4(3H)-PYRIMIDINONE 5'-PHOSPHATE REDUCTASE"/>
    <property type="match status" value="1"/>
</dbReference>
<comment type="caution">
    <text evidence="2">The sequence shown here is derived from an EMBL/GenBank/DDBJ whole genome shotgun (WGS) entry which is preliminary data.</text>
</comment>
<dbReference type="Proteomes" id="UP000226079">
    <property type="component" value="Unassembled WGS sequence"/>
</dbReference>
<dbReference type="PANTHER" id="PTHR38011">
    <property type="entry name" value="DIHYDROFOLATE REDUCTASE FAMILY PROTEIN (AFU_ORTHOLOGUE AFUA_8G06820)"/>
    <property type="match status" value="1"/>
</dbReference>
<dbReference type="InterPro" id="IPR024072">
    <property type="entry name" value="DHFR-like_dom_sf"/>
</dbReference>
<feature type="domain" description="Bacterial bifunctional deaminase-reductase C-terminal" evidence="1">
    <location>
        <begin position="83"/>
        <end position="164"/>
    </location>
</feature>
<evidence type="ECO:0000259" key="1">
    <source>
        <dbReference type="Pfam" id="PF01872"/>
    </source>
</evidence>
<dbReference type="InterPro" id="IPR050765">
    <property type="entry name" value="Riboflavin_Biosynth_HTPR"/>
</dbReference>
<dbReference type="AlphaFoldDB" id="A0A2A9CQU1"/>
<sequence>MVGISVSTASYDGGMATHFYTAASVDGFIATDDHSLEWLFAQDFDQQGPMAYPGFIEGIGALVMGASTYEWLRGNQETWEYAQPTWVFTHRALPAPEDADVRFVKGDPTEVFDDIVASAGGKDVWVVGGGDLAGQFAEAGLLDQLWVQFAPVTLGSGKPLFTRALQLDLIDVARNRDFVCTRYRVRTGS</sequence>
<dbReference type="SUPFAM" id="SSF53597">
    <property type="entry name" value="Dihydrofolate reductase-like"/>
    <property type="match status" value="1"/>
</dbReference>
<dbReference type="InterPro" id="IPR002734">
    <property type="entry name" value="RibDG_C"/>
</dbReference>
<gene>
    <name evidence="2" type="ORF">ATK74_0505</name>
</gene>
<protein>
    <submittedName>
        <fullName evidence="2">Dihydrofolate reductase</fullName>
    </submittedName>
</protein>
<dbReference type="GO" id="GO:0009231">
    <property type="term" value="P:riboflavin biosynthetic process"/>
    <property type="evidence" value="ECO:0007669"/>
    <property type="project" value="InterPro"/>
</dbReference>
<keyword evidence="3" id="KW-1185">Reference proteome</keyword>
<name>A0A2A9CQU1_9ACTN</name>
<dbReference type="EMBL" id="PDJC01000001">
    <property type="protein sequence ID" value="PFG15982.1"/>
    <property type="molecule type" value="Genomic_DNA"/>
</dbReference>
<reference evidence="2 3" key="1">
    <citation type="submission" date="2017-10" db="EMBL/GenBank/DDBJ databases">
        <title>Sequencing the genomes of 1000 actinobacteria strains.</title>
        <authorList>
            <person name="Klenk H.-P."/>
        </authorList>
    </citation>
    <scope>NUCLEOTIDE SEQUENCE [LARGE SCALE GENOMIC DNA]</scope>
    <source>
        <strain evidence="2 3">DSM 15597</strain>
    </source>
</reference>
<dbReference type="Pfam" id="PF01872">
    <property type="entry name" value="RibD_C"/>
    <property type="match status" value="1"/>
</dbReference>
<accession>A0A2A9CQU1</accession>
<evidence type="ECO:0000313" key="2">
    <source>
        <dbReference type="EMBL" id="PFG15982.1"/>
    </source>
</evidence>
<proteinExistence type="predicted"/>